<feature type="compositionally biased region" description="Polar residues" evidence="3">
    <location>
        <begin position="42"/>
        <end position="56"/>
    </location>
</feature>
<evidence type="ECO:0000313" key="6">
    <source>
        <dbReference type="EMBL" id="MEQ2440529.1"/>
    </source>
</evidence>
<comment type="caution">
    <text evidence="6">The sequence shown here is derived from an EMBL/GenBank/DDBJ whole genome shotgun (WGS) entry which is preliminary data.</text>
</comment>
<dbReference type="Gene3D" id="2.40.10.120">
    <property type="match status" value="1"/>
</dbReference>
<feature type="region of interest" description="Disordered" evidence="3">
    <location>
        <begin position="228"/>
        <end position="270"/>
    </location>
</feature>
<feature type="compositionally biased region" description="Polar residues" evidence="3">
    <location>
        <begin position="152"/>
        <end position="164"/>
    </location>
</feature>
<reference evidence="6 7" key="1">
    <citation type="submission" date="2024-03" db="EMBL/GenBank/DDBJ databases">
        <title>Human intestinal bacterial collection.</title>
        <authorList>
            <person name="Pauvert C."/>
            <person name="Hitch T.C.A."/>
            <person name="Clavel T."/>
        </authorList>
    </citation>
    <scope>NUCLEOTIDE SEQUENCE [LARGE SCALE GENOMIC DNA]</scope>
    <source>
        <strain evidence="6 7">CLA-JM-H44</strain>
    </source>
</reference>
<evidence type="ECO:0000256" key="4">
    <source>
        <dbReference type="SAM" id="Phobius"/>
    </source>
</evidence>
<feature type="compositionally biased region" description="Polar residues" evidence="3">
    <location>
        <begin position="65"/>
        <end position="76"/>
    </location>
</feature>
<dbReference type="SUPFAM" id="SSF50494">
    <property type="entry name" value="Trypsin-like serine proteases"/>
    <property type="match status" value="1"/>
</dbReference>
<dbReference type="Pfam" id="PF13180">
    <property type="entry name" value="PDZ_2"/>
    <property type="match status" value="1"/>
</dbReference>
<keyword evidence="4" id="KW-1133">Transmembrane helix</keyword>
<dbReference type="InterPro" id="IPR036034">
    <property type="entry name" value="PDZ_sf"/>
</dbReference>
<dbReference type="PANTHER" id="PTHR43343:SF3">
    <property type="entry name" value="PROTEASE DO-LIKE 8, CHLOROPLASTIC"/>
    <property type="match status" value="1"/>
</dbReference>
<dbReference type="EMBL" id="JBBMFD010000009">
    <property type="protein sequence ID" value="MEQ2440529.1"/>
    <property type="molecule type" value="Genomic_DNA"/>
</dbReference>
<dbReference type="Gene3D" id="2.30.42.10">
    <property type="match status" value="1"/>
</dbReference>
<feature type="compositionally biased region" description="Pro residues" evidence="3">
    <location>
        <begin position="165"/>
        <end position="175"/>
    </location>
</feature>
<gene>
    <name evidence="6" type="ORF">WMO26_06800</name>
</gene>
<dbReference type="InterPro" id="IPR009003">
    <property type="entry name" value="Peptidase_S1_PA"/>
</dbReference>
<organism evidence="6 7">
    <name type="scientific">Solibaculum intestinale</name>
    <dbReference type="NCBI Taxonomy" id="3133165"/>
    <lineage>
        <taxon>Bacteria</taxon>
        <taxon>Bacillati</taxon>
        <taxon>Bacillota</taxon>
        <taxon>Clostridia</taxon>
        <taxon>Eubacteriales</taxon>
        <taxon>Oscillospiraceae</taxon>
        <taxon>Solibaculum</taxon>
    </lineage>
</organism>
<sequence length="593" mass="62576">MKDIYDVLKEFEEKEKQESARSGQIKADTAPLEAVKEELQKVASTEPVNPPSTQESPRPAAQMNGEESSPLPSSQPRETDDIPEGFAALGEEPQPPASPTGQQTESPPQALPPYGQQTSPPYGPPSYPPYGQGGQYPPAYRAPVSGPPPYPNTGNPWQPGTSGQNPPPPPYPPRSPMGFQPEAPVKKKNRTFKVLAIIVCCIFGASVLGFGGLGIYNLVTGKDPFAGFSSSSSAPSQPDNNDNHGIQGGTASAPPFQIGDTPVTSQPISEDGILTPTQIYEKVSPSVVAITAIVPQSGTFEESSNSYGSGIIMNAEGYILTNAHVLGSASNTFQVKLANGEEYMASFIAADTKTDLGIIRIDAPGLVPANFGDSDSIVIGDDAYAIGNPGGPNLQSSLSVGHISGINREVIVNGNSEIPYIQTDAAINPGNSGGALINQYGQVIGINTVKISGSSYEGLGFAIPITQAQPYIDQLLVNGRILGRVRIGASFQVIDAARAVANNLPEGLYVYSIQSDSDLLNAGVQTGDVITQCNGHKLTDVSVFKQLIKDKQPGEQVELTVFRRRSGNTPEREFTVNVKVLEDVDTAFQMAAP</sequence>
<dbReference type="PRINTS" id="PR00834">
    <property type="entry name" value="PROTEASES2C"/>
</dbReference>
<keyword evidence="7" id="KW-1185">Reference proteome</keyword>
<feature type="domain" description="PDZ" evidence="5">
    <location>
        <begin position="485"/>
        <end position="565"/>
    </location>
</feature>
<accession>A0ABV1DZP1</accession>
<feature type="transmembrane region" description="Helical" evidence="4">
    <location>
        <begin position="194"/>
        <end position="216"/>
    </location>
</feature>
<dbReference type="SMART" id="SM00228">
    <property type="entry name" value="PDZ"/>
    <property type="match status" value="1"/>
</dbReference>
<proteinExistence type="predicted"/>
<dbReference type="InterPro" id="IPR001478">
    <property type="entry name" value="PDZ"/>
</dbReference>
<keyword evidence="1" id="KW-0645">Protease</keyword>
<evidence type="ECO:0000256" key="2">
    <source>
        <dbReference type="ARBA" id="ARBA00022801"/>
    </source>
</evidence>
<feature type="region of interest" description="Disordered" evidence="3">
    <location>
        <begin position="13"/>
        <end position="183"/>
    </location>
</feature>
<keyword evidence="4" id="KW-0812">Transmembrane</keyword>
<dbReference type="PANTHER" id="PTHR43343">
    <property type="entry name" value="PEPTIDASE S12"/>
    <property type="match status" value="1"/>
</dbReference>
<dbReference type="Proteomes" id="UP001489509">
    <property type="component" value="Unassembled WGS sequence"/>
</dbReference>
<evidence type="ECO:0000256" key="3">
    <source>
        <dbReference type="SAM" id="MobiDB-lite"/>
    </source>
</evidence>
<evidence type="ECO:0000256" key="1">
    <source>
        <dbReference type="ARBA" id="ARBA00022670"/>
    </source>
</evidence>
<name>A0ABV1DZP1_9FIRM</name>
<keyword evidence="2" id="KW-0378">Hydrolase</keyword>
<evidence type="ECO:0000259" key="5">
    <source>
        <dbReference type="SMART" id="SM00228"/>
    </source>
</evidence>
<dbReference type="InterPro" id="IPR051201">
    <property type="entry name" value="Chloro_Bact_Ser_Proteases"/>
</dbReference>
<keyword evidence="4" id="KW-0472">Membrane</keyword>
<dbReference type="RefSeq" id="WP_349219151.1">
    <property type="nucleotide sequence ID" value="NZ_JBBMFD010000009.1"/>
</dbReference>
<dbReference type="SUPFAM" id="SSF50156">
    <property type="entry name" value="PDZ domain-like"/>
    <property type="match status" value="1"/>
</dbReference>
<dbReference type="InterPro" id="IPR001940">
    <property type="entry name" value="Peptidase_S1C"/>
</dbReference>
<protein>
    <submittedName>
        <fullName evidence="6">Trypsin-like peptidase domain-containing protein</fullName>
    </submittedName>
</protein>
<dbReference type="Pfam" id="PF13365">
    <property type="entry name" value="Trypsin_2"/>
    <property type="match status" value="1"/>
</dbReference>
<evidence type="ECO:0000313" key="7">
    <source>
        <dbReference type="Proteomes" id="UP001489509"/>
    </source>
</evidence>